<sequence length="214" mass="24986">MVVMLFTACDEQHEHTAPAIRERDSVAVMTSYGVNTLISDSGIAKYRIVTEEWEVNANVKPSRWLFKKGIFLEQFDERFHVQAYIQCDTAYYYDQTRLWELRSRVRILTKDGLRFSSEQLFWDEDRHELYSNVFSKLVTPERTLQGSYFRSDEKMTKYYVSNTKGSFVKGDFDNESTENTNTTDSAHRAQDSIAKSLHPIATPQRKITSIPLMH</sequence>
<comment type="caution">
    <text evidence="1">The sequence shown here is derived from an EMBL/GenBank/DDBJ whole genome shotgun (WGS) entry which is preliminary data.</text>
</comment>
<name>H1HJ68_9BACT</name>
<dbReference type="Proteomes" id="UP000003167">
    <property type="component" value="Unassembled WGS sequence"/>
</dbReference>
<dbReference type="AlphaFoldDB" id="H1HJ68"/>
<evidence type="ECO:0000313" key="1">
    <source>
        <dbReference type="EMBL" id="EHO74067.1"/>
    </source>
</evidence>
<dbReference type="EMBL" id="AGEK01000012">
    <property type="protein sequence ID" value="EHO74067.1"/>
    <property type="molecule type" value="Genomic_DNA"/>
</dbReference>
<dbReference type="HOGENOM" id="CLU_098275_0_2_10"/>
<dbReference type="RefSeq" id="WP_008563814.1">
    <property type="nucleotide sequence ID" value="NZ_JH594500.1"/>
</dbReference>
<protein>
    <recommendedName>
        <fullName evidence="3">LPS export ABC transporter periplasmic protein LptC</fullName>
    </recommendedName>
</protein>
<evidence type="ECO:0008006" key="3">
    <source>
        <dbReference type="Google" id="ProtNLM"/>
    </source>
</evidence>
<reference evidence="1 2" key="1">
    <citation type="submission" date="2011-12" db="EMBL/GenBank/DDBJ databases">
        <title>The Genome Sequence of Prevotella maculosa OT 289.</title>
        <authorList>
            <consortium name="The Broad Institute Genome Sequencing Platform"/>
            <person name="Earl A."/>
            <person name="Ward D."/>
            <person name="Feldgarden M."/>
            <person name="Gevers D."/>
            <person name="Izard J."/>
            <person name="Blanton J.M."/>
            <person name="Mathney J."/>
            <person name="Tanner A.C."/>
            <person name="Dewhirst F.E."/>
            <person name="Young S.K."/>
            <person name="Zeng Q."/>
            <person name="Gargeya S."/>
            <person name="Fitzgerald M."/>
            <person name="Haas B."/>
            <person name="Abouelleil A."/>
            <person name="Alvarado L."/>
            <person name="Arachchi H.M."/>
            <person name="Berlin A."/>
            <person name="Chapman S.B."/>
            <person name="Gearin G."/>
            <person name="Goldberg J."/>
            <person name="Griggs A."/>
            <person name="Gujja S."/>
            <person name="Hansen M."/>
            <person name="Heiman D."/>
            <person name="Howarth C."/>
            <person name="Larimer J."/>
            <person name="Lui A."/>
            <person name="MacDonald P.J.P."/>
            <person name="McCowen C."/>
            <person name="Montmayeur A."/>
            <person name="Murphy C."/>
            <person name="Neiman D."/>
            <person name="Pearson M."/>
            <person name="Priest M."/>
            <person name="Roberts A."/>
            <person name="Saif S."/>
            <person name="Shea T."/>
            <person name="Sisk P."/>
            <person name="Stolte C."/>
            <person name="Sykes S."/>
            <person name="Wortman J."/>
            <person name="Nusbaum C."/>
            <person name="Birren B."/>
        </authorList>
    </citation>
    <scope>NUCLEOTIDE SEQUENCE [LARGE SCALE GENOMIC DNA]</scope>
    <source>
        <strain evidence="1 2">OT 289</strain>
    </source>
</reference>
<gene>
    <name evidence="1" type="ORF">HMPREF9944_00212</name>
</gene>
<dbReference type="OrthoDB" id="9812080at2"/>
<dbReference type="PATRIC" id="fig|999422.3.peg.204"/>
<keyword evidence="2" id="KW-1185">Reference proteome</keyword>
<organism evidence="1 2">
    <name type="scientific">Segatella maculosa OT 289</name>
    <dbReference type="NCBI Taxonomy" id="999422"/>
    <lineage>
        <taxon>Bacteria</taxon>
        <taxon>Pseudomonadati</taxon>
        <taxon>Bacteroidota</taxon>
        <taxon>Bacteroidia</taxon>
        <taxon>Bacteroidales</taxon>
        <taxon>Prevotellaceae</taxon>
        <taxon>Segatella</taxon>
    </lineage>
</organism>
<accession>H1HJ68</accession>
<dbReference type="STRING" id="999422.HMPREF9944_00212"/>
<evidence type="ECO:0000313" key="2">
    <source>
        <dbReference type="Proteomes" id="UP000003167"/>
    </source>
</evidence>
<proteinExistence type="predicted"/>